<proteinExistence type="predicted"/>
<organism evidence="3 5">
    <name type="scientific">Araneus ventricosus</name>
    <name type="common">Orbweaver spider</name>
    <name type="synonym">Epeira ventricosa</name>
    <dbReference type="NCBI Taxonomy" id="182803"/>
    <lineage>
        <taxon>Eukaryota</taxon>
        <taxon>Metazoa</taxon>
        <taxon>Ecdysozoa</taxon>
        <taxon>Arthropoda</taxon>
        <taxon>Chelicerata</taxon>
        <taxon>Arachnida</taxon>
        <taxon>Araneae</taxon>
        <taxon>Araneomorphae</taxon>
        <taxon>Entelegynae</taxon>
        <taxon>Araneoidea</taxon>
        <taxon>Araneidae</taxon>
        <taxon>Araneus</taxon>
    </lineage>
</organism>
<evidence type="ECO:0000313" key="5">
    <source>
        <dbReference type="Proteomes" id="UP000499080"/>
    </source>
</evidence>
<evidence type="ECO:0000313" key="3">
    <source>
        <dbReference type="EMBL" id="GBN59950.1"/>
    </source>
</evidence>
<dbReference type="EMBL" id="BGPR01013299">
    <property type="protein sequence ID" value="GBN60035.1"/>
    <property type="molecule type" value="Genomic_DNA"/>
</dbReference>
<gene>
    <name evidence="3" type="ORF">AVEN_121576_1</name>
    <name evidence="4" type="ORF">AVEN_167244_1</name>
    <name evidence="1" type="ORF">AVEN_206689_1</name>
    <name evidence="2" type="ORF">AVEN_214905_1</name>
</gene>
<evidence type="ECO:0000313" key="2">
    <source>
        <dbReference type="EMBL" id="GBN57476.1"/>
    </source>
</evidence>
<reference evidence="3 5" key="1">
    <citation type="journal article" date="2019" name="Sci. Rep.">
        <title>Orb-weaving spider Araneus ventricosus genome elucidates the spidroin gene catalogue.</title>
        <authorList>
            <person name="Kono N."/>
            <person name="Nakamura H."/>
            <person name="Ohtoshi R."/>
            <person name="Moran D.A.P."/>
            <person name="Shinohara A."/>
            <person name="Yoshida Y."/>
            <person name="Fujiwara M."/>
            <person name="Mori M."/>
            <person name="Tomita M."/>
            <person name="Arakawa K."/>
        </authorList>
    </citation>
    <scope>NUCLEOTIDE SEQUENCE [LARGE SCALE GENOMIC DNA]</scope>
</reference>
<keyword evidence="5" id="KW-1185">Reference proteome</keyword>
<dbReference type="EMBL" id="BGPR01013281">
    <property type="protein sequence ID" value="GBN59950.1"/>
    <property type="molecule type" value="Genomic_DNA"/>
</dbReference>
<sequence length="93" mass="10515">MDEFSALFVYISVPVLRNSGVAKSMESSKWKSNRQADKVKVFNKRIPARWPVAKAPGRLRCLNLIKTGSGERPAECFDALSTRRDESNGFHCR</sequence>
<dbReference type="Proteomes" id="UP000499080">
    <property type="component" value="Unassembled WGS sequence"/>
</dbReference>
<evidence type="ECO:0000313" key="4">
    <source>
        <dbReference type="EMBL" id="GBN60035.1"/>
    </source>
</evidence>
<comment type="caution">
    <text evidence="3">The sequence shown here is derived from an EMBL/GenBank/DDBJ whole genome shotgun (WGS) entry which is preliminary data.</text>
</comment>
<accession>A0A4Y2QAM6</accession>
<name>A0A4Y2QAM6_ARAVE</name>
<dbReference type="AlphaFoldDB" id="A0A4Y2QAM6"/>
<dbReference type="EMBL" id="BGPR01012742">
    <property type="protein sequence ID" value="GBN57472.1"/>
    <property type="molecule type" value="Genomic_DNA"/>
</dbReference>
<evidence type="ECO:0000313" key="1">
    <source>
        <dbReference type="EMBL" id="GBN57472.1"/>
    </source>
</evidence>
<dbReference type="EMBL" id="BGPR01012743">
    <property type="protein sequence ID" value="GBN57476.1"/>
    <property type="molecule type" value="Genomic_DNA"/>
</dbReference>
<protein>
    <submittedName>
        <fullName evidence="3">Uncharacterized protein</fullName>
    </submittedName>
</protein>